<comment type="caution">
    <text evidence="2">The sequence shown here is derived from an EMBL/GenBank/DDBJ whole genome shotgun (WGS) entry which is preliminary data.</text>
</comment>
<accession>A0AAV8YKY0</accession>
<name>A0AAV8YKY0_9CUCU</name>
<protein>
    <submittedName>
        <fullName evidence="2">Uncharacterized protein</fullName>
    </submittedName>
</protein>
<gene>
    <name evidence="2" type="ORF">NQ318_009284</name>
</gene>
<feature type="transmembrane region" description="Helical" evidence="1">
    <location>
        <begin position="12"/>
        <end position="30"/>
    </location>
</feature>
<sequence length="304" mass="35223">MLSRSTSFIHAAYAIICAFKLCFLTVHLGVKGSRTPAEKCRRRAGTLDQSPDIAHSLFSVVTRKRTNNVSTGLFHCRTDTPPIQQFRSTVGLKNNWERSGSEDMDLFVGQQGPLTCRHLTFSFGDFLKEIVYRQPIEHNIYLRLGSFKQWPNTPKQWGLVEFEILGIHIRIFKQNRILPFKPKFRHTLDEGDEAKRLDFCLEMGNRVLNDVGYHKRILFSDESTFSTNGVVSSQHYRYWSETNPHFTISCRRQYFKRLSNENFSNKMGALLIMPLLSVIGLIPNLMNTEYEGMVPFYGRREARI</sequence>
<dbReference type="PANTHER" id="PTHR47326">
    <property type="entry name" value="TRANSPOSABLE ELEMENT TC3 TRANSPOSASE-LIKE PROTEIN"/>
    <property type="match status" value="1"/>
</dbReference>
<dbReference type="PANTHER" id="PTHR47326:SF1">
    <property type="entry name" value="HTH PSQ-TYPE DOMAIN-CONTAINING PROTEIN"/>
    <property type="match status" value="1"/>
</dbReference>
<dbReference type="GO" id="GO:0003676">
    <property type="term" value="F:nucleic acid binding"/>
    <property type="evidence" value="ECO:0007669"/>
    <property type="project" value="InterPro"/>
</dbReference>
<keyword evidence="1" id="KW-0472">Membrane</keyword>
<evidence type="ECO:0000313" key="2">
    <source>
        <dbReference type="EMBL" id="KAJ8951348.1"/>
    </source>
</evidence>
<organism evidence="2 3">
    <name type="scientific">Aromia moschata</name>
    <dbReference type="NCBI Taxonomy" id="1265417"/>
    <lineage>
        <taxon>Eukaryota</taxon>
        <taxon>Metazoa</taxon>
        <taxon>Ecdysozoa</taxon>
        <taxon>Arthropoda</taxon>
        <taxon>Hexapoda</taxon>
        <taxon>Insecta</taxon>
        <taxon>Pterygota</taxon>
        <taxon>Neoptera</taxon>
        <taxon>Endopterygota</taxon>
        <taxon>Coleoptera</taxon>
        <taxon>Polyphaga</taxon>
        <taxon>Cucujiformia</taxon>
        <taxon>Chrysomeloidea</taxon>
        <taxon>Cerambycidae</taxon>
        <taxon>Cerambycinae</taxon>
        <taxon>Callichromatini</taxon>
        <taxon>Aromia</taxon>
    </lineage>
</organism>
<dbReference type="Gene3D" id="3.30.420.10">
    <property type="entry name" value="Ribonuclease H-like superfamily/Ribonuclease H"/>
    <property type="match status" value="1"/>
</dbReference>
<proteinExistence type="predicted"/>
<evidence type="ECO:0000313" key="3">
    <source>
        <dbReference type="Proteomes" id="UP001162162"/>
    </source>
</evidence>
<dbReference type="InterPro" id="IPR036397">
    <property type="entry name" value="RNaseH_sf"/>
</dbReference>
<dbReference type="EMBL" id="JAPWTK010000086">
    <property type="protein sequence ID" value="KAJ8951348.1"/>
    <property type="molecule type" value="Genomic_DNA"/>
</dbReference>
<keyword evidence="1" id="KW-0812">Transmembrane</keyword>
<dbReference type="Proteomes" id="UP001162162">
    <property type="component" value="Unassembled WGS sequence"/>
</dbReference>
<dbReference type="AlphaFoldDB" id="A0AAV8YKY0"/>
<evidence type="ECO:0000256" key="1">
    <source>
        <dbReference type="SAM" id="Phobius"/>
    </source>
</evidence>
<keyword evidence="3" id="KW-1185">Reference proteome</keyword>
<reference evidence="2" key="1">
    <citation type="journal article" date="2023" name="Insect Mol. Biol.">
        <title>Genome sequencing provides insights into the evolution of gene families encoding plant cell wall-degrading enzymes in longhorned beetles.</title>
        <authorList>
            <person name="Shin N.R."/>
            <person name="Okamura Y."/>
            <person name="Kirsch R."/>
            <person name="Pauchet Y."/>
        </authorList>
    </citation>
    <scope>NUCLEOTIDE SEQUENCE</scope>
    <source>
        <strain evidence="2">AMC_N1</strain>
    </source>
</reference>
<keyword evidence="1" id="KW-1133">Transmembrane helix</keyword>